<evidence type="ECO:0000313" key="2">
    <source>
        <dbReference type="EMBL" id="WKN34786.1"/>
    </source>
</evidence>
<proteinExistence type="predicted"/>
<evidence type="ECO:0000256" key="1">
    <source>
        <dbReference type="SAM" id="Phobius"/>
    </source>
</evidence>
<dbReference type="AlphaFoldDB" id="A0AA49GM79"/>
<keyword evidence="1" id="KW-0812">Transmembrane</keyword>
<name>A0AA49GM79_9BACT</name>
<accession>A0AA49GM79</accession>
<sequence length="93" mass="10408">MGFGYTNPSDHSQPNSPFIYRKKRKNLGSGDIDPEFQRKFIPSQSALDKCFAHQQRKRASSWAGKLGNLLVVAGIILLMLSSIYFVASRTGFI</sequence>
<organism evidence="2">
    <name type="scientific">Roseihalotalea indica</name>
    <dbReference type="NCBI Taxonomy" id="2867963"/>
    <lineage>
        <taxon>Bacteria</taxon>
        <taxon>Pseudomonadati</taxon>
        <taxon>Bacteroidota</taxon>
        <taxon>Cytophagia</taxon>
        <taxon>Cytophagales</taxon>
        <taxon>Catalimonadaceae</taxon>
        <taxon>Roseihalotalea</taxon>
    </lineage>
</organism>
<keyword evidence="1" id="KW-1133">Transmembrane helix</keyword>
<protein>
    <submittedName>
        <fullName evidence="2">Uncharacterized protein</fullName>
    </submittedName>
</protein>
<keyword evidence="1" id="KW-0472">Membrane</keyword>
<dbReference type="EMBL" id="CP120682">
    <property type="protein sequence ID" value="WKN34786.1"/>
    <property type="molecule type" value="Genomic_DNA"/>
</dbReference>
<gene>
    <name evidence="2" type="ORF">K4G66_20640</name>
</gene>
<feature type="transmembrane region" description="Helical" evidence="1">
    <location>
        <begin position="66"/>
        <end position="87"/>
    </location>
</feature>
<reference evidence="2" key="2">
    <citation type="journal article" date="2024" name="Antonie Van Leeuwenhoek">
        <title>Roseihalotalea indica gen. nov., sp. nov., a halophilic Bacteroidetes from mesopelagic Southwest Indian Ocean with higher carbohydrate metabolic potential.</title>
        <authorList>
            <person name="Chen B."/>
            <person name="Zhang M."/>
            <person name="Lin D."/>
            <person name="Ye J."/>
            <person name="Tang K."/>
        </authorList>
    </citation>
    <scope>NUCLEOTIDE SEQUENCE</scope>
    <source>
        <strain evidence="2">TK19036</strain>
    </source>
</reference>
<reference evidence="2" key="1">
    <citation type="journal article" date="2023" name="Comput. Struct. Biotechnol. J.">
        <title>Discovery of a novel marine Bacteroidetes with a rich repertoire of carbohydrate-active enzymes.</title>
        <authorList>
            <person name="Chen B."/>
            <person name="Liu G."/>
            <person name="Chen Q."/>
            <person name="Wang H."/>
            <person name="Liu L."/>
            <person name="Tang K."/>
        </authorList>
    </citation>
    <scope>NUCLEOTIDE SEQUENCE</scope>
    <source>
        <strain evidence="2">TK19036</strain>
    </source>
</reference>